<reference evidence="2" key="1">
    <citation type="journal article" date="2020" name="Stud. Mycol.">
        <title>101 Dothideomycetes genomes: a test case for predicting lifestyles and emergence of pathogens.</title>
        <authorList>
            <person name="Haridas S."/>
            <person name="Albert R."/>
            <person name="Binder M."/>
            <person name="Bloem J."/>
            <person name="Labutti K."/>
            <person name="Salamov A."/>
            <person name="Andreopoulos B."/>
            <person name="Baker S."/>
            <person name="Barry K."/>
            <person name="Bills G."/>
            <person name="Bluhm B."/>
            <person name="Cannon C."/>
            <person name="Castanera R."/>
            <person name="Culley D."/>
            <person name="Daum C."/>
            <person name="Ezra D."/>
            <person name="Gonzalez J."/>
            <person name="Henrissat B."/>
            <person name="Kuo A."/>
            <person name="Liang C."/>
            <person name="Lipzen A."/>
            <person name="Lutzoni F."/>
            <person name="Magnuson J."/>
            <person name="Mondo S."/>
            <person name="Nolan M."/>
            <person name="Ohm R."/>
            <person name="Pangilinan J."/>
            <person name="Park H.-J."/>
            <person name="Ramirez L."/>
            <person name="Alfaro M."/>
            <person name="Sun H."/>
            <person name="Tritt A."/>
            <person name="Yoshinaga Y."/>
            <person name="Zwiers L.-H."/>
            <person name="Turgeon B."/>
            <person name="Goodwin S."/>
            <person name="Spatafora J."/>
            <person name="Crous P."/>
            <person name="Grigoriev I."/>
        </authorList>
    </citation>
    <scope>NUCLEOTIDE SEQUENCE</scope>
    <source>
        <strain evidence="2">CBS 122367</strain>
    </source>
</reference>
<feature type="region of interest" description="Disordered" evidence="1">
    <location>
        <begin position="262"/>
        <end position="321"/>
    </location>
</feature>
<evidence type="ECO:0000313" key="3">
    <source>
        <dbReference type="Proteomes" id="UP000799291"/>
    </source>
</evidence>
<keyword evidence="3" id="KW-1185">Reference proteome</keyword>
<feature type="compositionally biased region" description="Low complexity" evidence="1">
    <location>
        <begin position="302"/>
        <end position="321"/>
    </location>
</feature>
<gene>
    <name evidence="2" type="ORF">K458DRAFT_413803</name>
</gene>
<feature type="region of interest" description="Disordered" evidence="1">
    <location>
        <begin position="173"/>
        <end position="241"/>
    </location>
</feature>
<organism evidence="2 3">
    <name type="scientific">Lentithecium fluviatile CBS 122367</name>
    <dbReference type="NCBI Taxonomy" id="1168545"/>
    <lineage>
        <taxon>Eukaryota</taxon>
        <taxon>Fungi</taxon>
        <taxon>Dikarya</taxon>
        <taxon>Ascomycota</taxon>
        <taxon>Pezizomycotina</taxon>
        <taxon>Dothideomycetes</taxon>
        <taxon>Pleosporomycetidae</taxon>
        <taxon>Pleosporales</taxon>
        <taxon>Massarineae</taxon>
        <taxon>Lentitheciaceae</taxon>
        <taxon>Lentithecium</taxon>
    </lineage>
</organism>
<feature type="region of interest" description="Disordered" evidence="1">
    <location>
        <begin position="1"/>
        <end position="30"/>
    </location>
</feature>
<feature type="compositionally biased region" description="Polar residues" evidence="1">
    <location>
        <begin position="275"/>
        <end position="295"/>
    </location>
</feature>
<feature type="region of interest" description="Disordered" evidence="1">
    <location>
        <begin position="48"/>
        <end position="138"/>
    </location>
</feature>
<feature type="compositionally biased region" description="Polar residues" evidence="1">
    <location>
        <begin position="178"/>
        <end position="190"/>
    </location>
</feature>
<proteinExistence type="predicted"/>
<protein>
    <submittedName>
        <fullName evidence="2">Uncharacterized protein</fullName>
    </submittedName>
</protein>
<evidence type="ECO:0000313" key="2">
    <source>
        <dbReference type="EMBL" id="KAF2689525.1"/>
    </source>
</evidence>
<dbReference type="EMBL" id="MU005572">
    <property type="protein sequence ID" value="KAF2689525.1"/>
    <property type="molecule type" value="Genomic_DNA"/>
</dbReference>
<evidence type="ECO:0000256" key="1">
    <source>
        <dbReference type="SAM" id="MobiDB-lite"/>
    </source>
</evidence>
<feature type="compositionally biased region" description="Low complexity" evidence="1">
    <location>
        <begin position="7"/>
        <end position="17"/>
    </location>
</feature>
<dbReference type="Proteomes" id="UP000799291">
    <property type="component" value="Unassembled WGS sequence"/>
</dbReference>
<dbReference type="AlphaFoldDB" id="A0A6G1JH72"/>
<dbReference type="OrthoDB" id="3909054at2759"/>
<name>A0A6G1JH72_9PLEO</name>
<sequence>MDKRHTSLSSRRGNSPRPRNHRKRSNSLPIVEALGCSTSEAELILREGRAAVRSRQARRGGRGVRDVEAFRPRNHLKYLHGRSEAPVDNSEGSLSTSHSRRSGHSRFPSDATDRSTSTIIAPNQPPVDEPRTTANPVGWPLGDYSANLAKFIQSQLNSIPSYNPANPAISPCSCPDLSFSSRTPPQSPTKWTRRPSDAPQSIEIPPIRPPLQSTFSAWSSTDDDTDDEVPPLPDADKLSMVDSHTPSVLGYYESSSSFLFSSTPLEEDDGPDTAKGTSFPNQSELPLLSSEQQPPSDRGDYPSSALSSHPQLSSSSAPSISSTSTASYFECKRPISLAPQLRDRIIAAITPPPMHRKVIPAISPFEGQALANLHDITVDENLRRVLVDGMSFDMVRDFAMPDEGLRRVPTPC</sequence>
<accession>A0A6G1JH72</accession>